<dbReference type="InterPro" id="IPR001630">
    <property type="entry name" value="Leuzip_CREB"/>
</dbReference>
<dbReference type="EMBL" id="BEZZ01010839">
    <property type="protein sequence ID" value="GCC39363.1"/>
    <property type="molecule type" value="Genomic_DNA"/>
</dbReference>
<dbReference type="GO" id="GO:0005634">
    <property type="term" value="C:nucleus"/>
    <property type="evidence" value="ECO:0007669"/>
    <property type="project" value="InterPro"/>
</dbReference>
<dbReference type="OMA" id="TRKREIC"/>
<dbReference type="Gene3D" id="1.20.5.170">
    <property type="match status" value="1"/>
</dbReference>
<accession>A0A401T9L5</accession>
<reference evidence="2 3" key="1">
    <citation type="journal article" date="2018" name="Nat. Ecol. Evol.">
        <title>Shark genomes provide insights into elasmobranch evolution and the origin of vertebrates.</title>
        <authorList>
            <person name="Hara Y"/>
            <person name="Yamaguchi K"/>
            <person name="Onimaru K"/>
            <person name="Kadota M"/>
            <person name="Koyanagi M"/>
            <person name="Keeley SD"/>
            <person name="Tatsumi K"/>
            <person name="Tanaka K"/>
            <person name="Motone F"/>
            <person name="Kageyama Y"/>
            <person name="Nozu R"/>
            <person name="Adachi N"/>
            <person name="Nishimura O"/>
            <person name="Nakagawa R"/>
            <person name="Tanegashima C"/>
            <person name="Kiyatake I"/>
            <person name="Matsumoto R"/>
            <person name="Murakumo K"/>
            <person name="Nishida K"/>
            <person name="Terakita A"/>
            <person name="Kuratani S"/>
            <person name="Sato K"/>
            <person name="Hyodo S Kuraku.S."/>
        </authorList>
    </citation>
    <scope>NUCLEOTIDE SEQUENCE [LARGE SCALE GENOMIC DNA]</scope>
</reference>
<dbReference type="GO" id="GO:0005667">
    <property type="term" value="C:transcription regulator complex"/>
    <property type="evidence" value="ECO:0007669"/>
    <property type="project" value="TreeGrafter"/>
</dbReference>
<evidence type="ECO:0000313" key="2">
    <source>
        <dbReference type="EMBL" id="GCC39363.1"/>
    </source>
</evidence>
<feature type="domain" description="BZIP" evidence="1">
    <location>
        <begin position="84"/>
        <end position="123"/>
    </location>
</feature>
<dbReference type="InterPro" id="IPR046347">
    <property type="entry name" value="bZIP_sf"/>
</dbReference>
<comment type="caution">
    <text evidence="2">The sequence shown here is derived from an EMBL/GenBank/DDBJ whole genome shotgun (WGS) entry which is preliminary data.</text>
</comment>
<dbReference type="STRING" id="137246.A0A401T9L5"/>
<dbReference type="CDD" id="cd14690">
    <property type="entry name" value="bZIP_CREB1"/>
    <property type="match status" value="1"/>
</dbReference>
<dbReference type="PANTHER" id="PTHR45879">
    <property type="entry name" value="CYCLIC AMP RESPONSE ELEMENT-BINDING PROTEIN B"/>
    <property type="match status" value="1"/>
</dbReference>
<evidence type="ECO:0000313" key="3">
    <source>
        <dbReference type="Proteomes" id="UP000287033"/>
    </source>
</evidence>
<name>A0A401T9L5_CHIPU</name>
<dbReference type="PANTHER" id="PTHR45879:SF3">
    <property type="entry name" value="CYCLIC AMP RESPONSE ELEMENT-BINDING PROTEIN B"/>
    <property type="match status" value="1"/>
</dbReference>
<dbReference type="OrthoDB" id="5970722at2759"/>
<dbReference type="PRINTS" id="PR00041">
    <property type="entry name" value="LEUZIPPRCREB"/>
</dbReference>
<organism evidence="2 3">
    <name type="scientific">Chiloscyllium punctatum</name>
    <name type="common">Brownbanded bambooshark</name>
    <name type="synonym">Hemiscyllium punctatum</name>
    <dbReference type="NCBI Taxonomy" id="137246"/>
    <lineage>
        <taxon>Eukaryota</taxon>
        <taxon>Metazoa</taxon>
        <taxon>Chordata</taxon>
        <taxon>Craniata</taxon>
        <taxon>Vertebrata</taxon>
        <taxon>Chondrichthyes</taxon>
        <taxon>Elasmobranchii</taxon>
        <taxon>Galeomorphii</taxon>
        <taxon>Galeoidea</taxon>
        <taxon>Orectolobiformes</taxon>
        <taxon>Hemiscylliidae</taxon>
        <taxon>Chiloscyllium</taxon>
    </lineage>
</organism>
<dbReference type="GO" id="GO:0000981">
    <property type="term" value="F:DNA-binding transcription factor activity, RNA polymerase II-specific"/>
    <property type="evidence" value="ECO:0007669"/>
    <property type="project" value="TreeGrafter"/>
</dbReference>
<dbReference type="AlphaFoldDB" id="A0A401T9L5"/>
<dbReference type="Proteomes" id="UP000287033">
    <property type="component" value="Unassembled WGS sequence"/>
</dbReference>
<evidence type="ECO:0000259" key="1">
    <source>
        <dbReference type="Pfam" id="PF00170"/>
    </source>
</evidence>
<dbReference type="Pfam" id="PF00170">
    <property type="entry name" value="bZIP_1"/>
    <property type="match status" value="1"/>
</dbReference>
<proteinExistence type="predicted"/>
<protein>
    <recommendedName>
        <fullName evidence="1">BZIP domain-containing protein</fullName>
    </recommendedName>
</protein>
<gene>
    <name evidence="2" type="ORF">chiPu_0022754</name>
</gene>
<keyword evidence="3" id="KW-1185">Reference proteome</keyword>
<dbReference type="GO" id="GO:0000978">
    <property type="term" value="F:RNA polymerase II cis-regulatory region sequence-specific DNA binding"/>
    <property type="evidence" value="ECO:0007669"/>
    <property type="project" value="TreeGrafter"/>
</dbReference>
<sequence>MQGLQTLTMTNAATAKVGAAIIQYAKSPDGQQIFVPGRQVLVQGAAGDVQTYQIRTTPNSTADQGMVMVSSPVLQSQPQNAEETTRKREICLMKNRETSRECRRKMKEYVKCLENWVAILENQIE</sequence>
<dbReference type="InterPro" id="IPR004827">
    <property type="entry name" value="bZIP"/>
</dbReference>
<dbReference type="SUPFAM" id="SSF57959">
    <property type="entry name" value="Leucine zipper domain"/>
    <property type="match status" value="1"/>
</dbReference>